<dbReference type="InterPro" id="IPR046347">
    <property type="entry name" value="bZIP_sf"/>
</dbReference>
<dbReference type="STRING" id="1160509.A0A3N4HLG8"/>
<organism evidence="3 4">
    <name type="scientific">Ascobolus immersus RN42</name>
    <dbReference type="NCBI Taxonomy" id="1160509"/>
    <lineage>
        <taxon>Eukaryota</taxon>
        <taxon>Fungi</taxon>
        <taxon>Dikarya</taxon>
        <taxon>Ascomycota</taxon>
        <taxon>Pezizomycotina</taxon>
        <taxon>Pezizomycetes</taxon>
        <taxon>Pezizales</taxon>
        <taxon>Ascobolaceae</taxon>
        <taxon>Ascobolus</taxon>
    </lineage>
</organism>
<dbReference type="PANTHER" id="PTHR37616">
    <property type="entry name" value="BZIP TRANSCRIPTION FACTOR 60-LIKE"/>
    <property type="match status" value="1"/>
</dbReference>
<dbReference type="EMBL" id="ML119850">
    <property type="protein sequence ID" value="RPA72700.1"/>
    <property type="molecule type" value="Genomic_DNA"/>
</dbReference>
<feature type="region of interest" description="Disordered" evidence="1">
    <location>
        <begin position="339"/>
        <end position="365"/>
    </location>
</feature>
<dbReference type="Proteomes" id="UP000275078">
    <property type="component" value="Unassembled WGS sequence"/>
</dbReference>
<feature type="region of interest" description="Disordered" evidence="1">
    <location>
        <begin position="282"/>
        <end position="303"/>
    </location>
</feature>
<feature type="region of interest" description="Disordered" evidence="1">
    <location>
        <begin position="211"/>
        <end position="230"/>
    </location>
</feature>
<evidence type="ECO:0000256" key="1">
    <source>
        <dbReference type="SAM" id="MobiDB-lite"/>
    </source>
</evidence>
<dbReference type="PROSITE" id="PS50217">
    <property type="entry name" value="BZIP"/>
    <property type="match status" value="1"/>
</dbReference>
<feature type="compositionally biased region" description="Basic and acidic residues" evidence="1">
    <location>
        <begin position="349"/>
        <end position="365"/>
    </location>
</feature>
<protein>
    <recommendedName>
        <fullName evidence="2">BZIP domain-containing protein</fullName>
    </recommendedName>
</protein>
<keyword evidence="4" id="KW-1185">Reference proteome</keyword>
<dbReference type="SUPFAM" id="SSF57959">
    <property type="entry name" value="Leucine zipper domain"/>
    <property type="match status" value="1"/>
</dbReference>
<accession>A0A3N4HLG8</accession>
<dbReference type="OrthoDB" id="5571888at2759"/>
<feature type="region of interest" description="Disordered" evidence="1">
    <location>
        <begin position="1"/>
        <end position="26"/>
    </location>
</feature>
<feature type="compositionally biased region" description="Low complexity" evidence="1">
    <location>
        <begin position="87"/>
        <end position="97"/>
    </location>
</feature>
<feature type="compositionally biased region" description="Low complexity" evidence="1">
    <location>
        <begin position="1"/>
        <end position="14"/>
    </location>
</feature>
<evidence type="ECO:0000313" key="4">
    <source>
        <dbReference type="Proteomes" id="UP000275078"/>
    </source>
</evidence>
<dbReference type="PANTHER" id="PTHR37616:SF2">
    <property type="entry name" value="BZIP DOMAIN-CONTAINING PROTEIN"/>
    <property type="match status" value="1"/>
</dbReference>
<evidence type="ECO:0000259" key="2">
    <source>
        <dbReference type="PROSITE" id="PS50217"/>
    </source>
</evidence>
<dbReference type="CDD" id="cd14810">
    <property type="entry name" value="bZIP_u1"/>
    <property type="match status" value="1"/>
</dbReference>
<dbReference type="Pfam" id="PF00170">
    <property type="entry name" value="bZIP_1"/>
    <property type="match status" value="1"/>
</dbReference>
<sequence length="658" mass="72830">MNNPRLSPSHSSPPAAQSDNSTLPFVVDGYGDTSFLDFDLVSPLTSNESLPGKQHLALPTLPTSSTSQQQQHHNNRSSFSLSANNNHQASSQQIQQRLIQQQQRQAVQQQQQQQQHLQPSFPYDLYTQQTGTMPTMYSSASSASSFSDLQDIGLDMNLGLDSTGVGMDNLPATSSANDTTSDLFDMDQSTLYDVHTPAFFYTEPNGFSNVSASNSNNNSNNNNNPSTSAFATHFPRPIPSNSMPTFAGAVLGMDQVARPYAGMHQDLAMARQNELLAQQKREAEARATQEKMAAQPKSKAEMDRDEKIQLLLERIKVEPQPLPQDANGKHLPHIARLRKEEDEMDEDERLLASEEGKKLTSKERRQLRNKVSARAFRSRRKQYISELESEVEKKTSETLTLQTRVAALTSENERLANLTRTLLSTPALQPFLETYASDPDAFLAQFNPGTVGSGPGRIPKDINPTSLTTNDAPWPLEYPTPMWLGSSNQHVFAVTDIPQPDRIQDESGLAIRDDDFFNPLIADGKDAFSFLHFPTPSDGFRGPPADSKEEDLLPEDSLRSWAELLSGEGDEFDPDALPEDHDQYYVPEDLMDLYEAECGPTLPALSTSVASSPMSSRQGSVSGMDAIEEPVILTVYRGLKSESVCWRQYCGCWRVFGG</sequence>
<feature type="domain" description="BZIP" evidence="2">
    <location>
        <begin position="359"/>
        <end position="422"/>
    </location>
</feature>
<dbReference type="SMART" id="SM00338">
    <property type="entry name" value="BRLZ"/>
    <property type="match status" value="1"/>
</dbReference>
<dbReference type="AlphaFoldDB" id="A0A3N4HLG8"/>
<dbReference type="Gene3D" id="1.20.5.170">
    <property type="match status" value="1"/>
</dbReference>
<dbReference type="GO" id="GO:0003700">
    <property type="term" value="F:DNA-binding transcription factor activity"/>
    <property type="evidence" value="ECO:0007669"/>
    <property type="project" value="InterPro"/>
</dbReference>
<name>A0A3N4HLG8_ASCIM</name>
<feature type="compositionally biased region" description="Low complexity" evidence="1">
    <location>
        <begin position="211"/>
        <end position="228"/>
    </location>
</feature>
<gene>
    <name evidence="3" type="ORF">BJ508DRAFT_68626</name>
</gene>
<reference evidence="3 4" key="1">
    <citation type="journal article" date="2018" name="Nat. Ecol. Evol.">
        <title>Pezizomycetes genomes reveal the molecular basis of ectomycorrhizal truffle lifestyle.</title>
        <authorList>
            <person name="Murat C."/>
            <person name="Payen T."/>
            <person name="Noel B."/>
            <person name="Kuo A."/>
            <person name="Morin E."/>
            <person name="Chen J."/>
            <person name="Kohler A."/>
            <person name="Krizsan K."/>
            <person name="Balestrini R."/>
            <person name="Da Silva C."/>
            <person name="Montanini B."/>
            <person name="Hainaut M."/>
            <person name="Levati E."/>
            <person name="Barry K.W."/>
            <person name="Belfiori B."/>
            <person name="Cichocki N."/>
            <person name="Clum A."/>
            <person name="Dockter R.B."/>
            <person name="Fauchery L."/>
            <person name="Guy J."/>
            <person name="Iotti M."/>
            <person name="Le Tacon F."/>
            <person name="Lindquist E.A."/>
            <person name="Lipzen A."/>
            <person name="Malagnac F."/>
            <person name="Mello A."/>
            <person name="Molinier V."/>
            <person name="Miyauchi S."/>
            <person name="Poulain J."/>
            <person name="Riccioni C."/>
            <person name="Rubini A."/>
            <person name="Sitrit Y."/>
            <person name="Splivallo R."/>
            <person name="Traeger S."/>
            <person name="Wang M."/>
            <person name="Zifcakova L."/>
            <person name="Wipf D."/>
            <person name="Zambonelli A."/>
            <person name="Paolocci F."/>
            <person name="Nowrousian M."/>
            <person name="Ottonello S."/>
            <person name="Baldrian P."/>
            <person name="Spatafora J.W."/>
            <person name="Henrissat B."/>
            <person name="Nagy L.G."/>
            <person name="Aury J.M."/>
            <person name="Wincker P."/>
            <person name="Grigoriev I.V."/>
            <person name="Bonfante P."/>
            <person name="Martin F.M."/>
        </authorList>
    </citation>
    <scope>NUCLEOTIDE SEQUENCE [LARGE SCALE GENOMIC DNA]</scope>
    <source>
        <strain evidence="3 4">RN42</strain>
    </source>
</reference>
<feature type="region of interest" description="Disordered" evidence="1">
    <location>
        <begin position="46"/>
        <end position="97"/>
    </location>
</feature>
<dbReference type="InterPro" id="IPR004827">
    <property type="entry name" value="bZIP"/>
</dbReference>
<feature type="compositionally biased region" description="Low complexity" evidence="1">
    <location>
        <begin position="63"/>
        <end position="80"/>
    </location>
</feature>
<proteinExistence type="predicted"/>
<evidence type="ECO:0000313" key="3">
    <source>
        <dbReference type="EMBL" id="RPA72700.1"/>
    </source>
</evidence>